<dbReference type="PANTHER" id="PTHR44943">
    <property type="entry name" value="CELLULOSE SYNTHASE OPERON PROTEIN C"/>
    <property type="match status" value="1"/>
</dbReference>
<feature type="domain" description="Co-chaperone DjlA N-terminal" evidence="3">
    <location>
        <begin position="104"/>
        <end position="212"/>
    </location>
</feature>
<evidence type="ECO:0000259" key="3">
    <source>
        <dbReference type="Pfam" id="PF05099"/>
    </source>
</evidence>
<dbReference type="Pfam" id="PF17032">
    <property type="entry name" value="Zn_ribbon_15"/>
    <property type="match status" value="1"/>
</dbReference>
<dbReference type="Gene3D" id="1.10.3680.10">
    <property type="entry name" value="TerB-like"/>
    <property type="match status" value="1"/>
</dbReference>
<dbReference type="OrthoDB" id="1261251at2"/>
<protein>
    <recommendedName>
        <fullName evidence="7">Zinc-ribbon 15 domain-containing protein</fullName>
    </recommendedName>
</protein>
<keyword evidence="2" id="KW-0802">TPR repeat</keyword>
<dbReference type="KEGG" id="uam:UABAM_00691"/>
<feature type="domain" description="Zinc-ribbon 15" evidence="4">
    <location>
        <begin position="19"/>
        <end position="66"/>
    </location>
</feature>
<dbReference type="SUPFAM" id="SSF48452">
    <property type="entry name" value="TPR-like"/>
    <property type="match status" value="1"/>
</dbReference>
<evidence type="ECO:0000313" key="6">
    <source>
        <dbReference type="Proteomes" id="UP000326354"/>
    </source>
</evidence>
<keyword evidence="1" id="KW-0677">Repeat</keyword>
<dbReference type="InterPro" id="IPR051685">
    <property type="entry name" value="Ycf3/AcsC/BcsC/TPR_MFPF"/>
</dbReference>
<evidence type="ECO:0000313" key="5">
    <source>
        <dbReference type="EMBL" id="BBM82348.1"/>
    </source>
</evidence>
<dbReference type="Gene3D" id="1.25.40.10">
    <property type="entry name" value="Tetratricopeptide repeat domain"/>
    <property type="match status" value="1"/>
</dbReference>
<evidence type="ECO:0000256" key="2">
    <source>
        <dbReference type="ARBA" id="ARBA00022803"/>
    </source>
</evidence>
<gene>
    <name evidence="5" type="ORF">UABAM_00691</name>
</gene>
<dbReference type="PANTHER" id="PTHR44943:SF8">
    <property type="entry name" value="TPR REPEAT-CONTAINING PROTEIN MJ0263"/>
    <property type="match status" value="1"/>
</dbReference>
<accession>A0A5S9IIA6</accession>
<dbReference type="AlphaFoldDB" id="A0A5S9IIA6"/>
<dbReference type="InterPro" id="IPR029024">
    <property type="entry name" value="TerB-like"/>
</dbReference>
<dbReference type="EMBL" id="AP019860">
    <property type="protein sequence ID" value="BBM82348.1"/>
    <property type="molecule type" value="Genomic_DNA"/>
</dbReference>
<dbReference type="SUPFAM" id="SSF158682">
    <property type="entry name" value="TerB-like"/>
    <property type="match status" value="1"/>
</dbReference>
<reference evidence="5 6" key="1">
    <citation type="submission" date="2019-08" db="EMBL/GenBank/DDBJ databases">
        <title>Complete genome sequence of Candidatus Uab amorphum.</title>
        <authorList>
            <person name="Shiratori T."/>
            <person name="Suzuki S."/>
            <person name="Kakizawa Y."/>
            <person name="Ishida K."/>
        </authorList>
    </citation>
    <scope>NUCLEOTIDE SEQUENCE [LARGE SCALE GENOMIC DNA]</scope>
    <source>
        <strain evidence="5 6">SRT547</strain>
    </source>
</reference>
<dbReference type="Pfam" id="PF05099">
    <property type="entry name" value="TerB"/>
    <property type="match status" value="1"/>
</dbReference>
<sequence>MIIYGTKGVERTLSRGNFSCPSCTKKRSYRIIEVKKYFTLYFIPIIPLNRLGSYVECLYCKGTFKKTVLRKSKALERKAQKDSSPAVNTMDAEQAEYIEAIKNVMLLIMMADGVIDDGELEQIAAVYKQFTNQYLTKEHIKLSGEQMAKEQKTLKDYLKDVYPKLNLQGKIKVLQAAMEIASADGEFQLQEQQMIYNLVNILQIPVENANRIVQQYFDIDVTSIVFMCPNCQHPTNLKHSFKPVGKKKKCKKCQHVYPLSHKTAKTVTLLNPSSQLVTQLCTSCNNQFYIKLGLPAAQQTCVYCAKNVDNLSLYFDYEKHKTPESMVGKKIVINNATYTLDNYVEKNKQYFMFTLRNDVSNLILSTAGICEFPVDSEECKQCLQQTIQGGEALRTAGIHYLYAAFHQTQGALIKIQPCRYSVKNAAYFEELVAEASTCFNNKDYQQALKIYNSILSQNRHHTHALINKARCLMFLQQLDAAKHFATNAIDIEPNQPSYHVLLAYIFAYSGNFAMAMQLLDPWIAKAEHDIDTSLAYLTISAEFDTAYFYQQQVGYITNLYKSYAEFQALQDSLQKSLERSHRYTQYVVEAYKIQSSTPKNWQAAADLCLQAKNITVNNYIAQMNHYVCLYHLGQFDKISGYLDSLLYVLRKNNFNSACILCALSYANQKNWEKAKVIIFLLIDLADSWGLPLKHPVDLPSIPCAIDVYGKQDIEQKTGKDVMELLLNISKFTQVNAEEQQQLKNLIVLYHQREKIMFEQSSS</sequence>
<evidence type="ECO:0000259" key="4">
    <source>
        <dbReference type="Pfam" id="PF17032"/>
    </source>
</evidence>
<dbReference type="RefSeq" id="WP_151966595.1">
    <property type="nucleotide sequence ID" value="NZ_AP019860.1"/>
</dbReference>
<dbReference type="InterPro" id="IPR019734">
    <property type="entry name" value="TPR_rpt"/>
</dbReference>
<dbReference type="InterPro" id="IPR007791">
    <property type="entry name" value="DjlA_N"/>
</dbReference>
<dbReference type="Pfam" id="PF14559">
    <property type="entry name" value="TPR_19"/>
    <property type="match status" value="1"/>
</dbReference>
<organism evidence="5 6">
    <name type="scientific">Uabimicrobium amorphum</name>
    <dbReference type="NCBI Taxonomy" id="2596890"/>
    <lineage>
        <taxon>Bacteria</taxon>
        <taxon>Pseudomonadati</taxon>
        <taxon>Planctomycetota</taxon>
        <taxon>Candidatus Uabimicrobiia</taxon>
        <taxon>Candidatus Uabimicrobiales</taxon>
        <taxon>Candidatus Uabimicrobiaceae</taxon>
        <taxon>Candidatus Uabimicrobium</taxon>
    </lineage>
</organism>
<proteinExistence type="predicted"/>
<dbReference type="CDD" id="cd07177">
    <property type="entry name" value="terB_like"/>
    <property type="match status" value="1"/>
</dbReference>
<evidence type="ECO:0008006" key="7">
    <source>
        <dbReference type="Google" id="ProtNLM"/>
    </source>
</evidence>
<dbReference type="SMART" id="SM00028">
    <property type="entry name" value="TPR"/>
    <property type="match status" value="3"/>
</dbReference>
<keyword evidence="6" id="KW-1185">Reference proteome</keyword>
<dbReference type="InterPro" id="IPR031493">
    <property type="entry name" value="Zinc_ribbon_15"/>
</dbReference>
<dbReference type="Proteomes" id="UP000326354">
    <property type="component" value="Chromosome"/>
</dbReference>
<dbReference type="InterPro" id="IPR011990">
    <property type="entry name" value="TPR-like_helical_dom_sf"/>
</dbReference>
<evidence type="ECO:0000256" key="1">
    <source>
        <dbReference type="ARBA" id="ARBA00022737"/>
    </source>
</evidence>
<name>A0A5S9IIA6_UABAM</name>